<dbReference type="InterPro" id="IPR020846">
    <property type="entry name" value="MFS_dom"/>
</dbReference>
<feature type="transmembrane region" description="Helical" evidence="7">
    <location>
        <begin position="229"/>
        <end position="255"/>
    </location>
</feature>
<reference evidence="9 10" key="1">
    <citation type="submission" date="2023-06" db="EMBL/GenBank/DDBJ databases">
        <authorList>
            <person name="Yushchuk O."/>
            <person name="Binda E."/>
            <person name="Ruckert-Reed C."/>
            <person name="Fedorenko V."/>
            <person name="Kalinowski J."/>
            <person name="Marinelli F."/>
        </authorList>
    </citation>
    <scope>NUCLEOTIDE SEQUENCE [LARGE SCALE GENOMIC DNA]</scope>
    <source>
        <strain evidence="9 10">NRRL 3884</strain>
    </source>
</reference>
<evidence type="ECO:0000313" key="9">
    <source>
        <dbReference type="EMBL" id="WIM95001.1"/>
    </source>
</evidence>
<dbReference type="SUPFAM" id="SSF103473">
    <property type="entry name" value="MFS general substrate transporter"/>
    <property type="match status" value="1"/>
</dbReference>
<feature type="domain" description="Major facilitator superfamily (MFS) profile" evidence="8">
    <location>
        <begin position="19"/>
        <end position="405"/>
    </location>
</feature>
<gene>
    <name evidence="9" type="ORF">ACTOB_007062</name>
</gene>
<feature type="transmembrane region" description="Helical" evidence="7">
    <location>
        <begin position="23"/>
        <end position="46"/>
    </location>
</feature>
<feature type="transmembrane region" description="Helical" evidence="7">
    <location>
        <begin position="382"/>
        <end position="401"/>
    </location>
</feature>
<dbReference type="RefSeq" id="WP_284916265.1">
    <property type="nucleotide sequence ID" value="NZ_CP126980.1"/>
</dbReference>
<dbReference type="Proteomes" id="UP001240150">
    <property type="component" value="Chromosome"/>
</dbReference>
<feature type="transmembrane region" description="Helical" evidence="7">
    <location>
        <begin position="108"/>
        <end position="131"/>
    </location>
</feature>
<evidence type="ECO:0000256" key="1">
    <source>
        <dbReference type="ARBA" id="ARBA00004651"/>
    </source>
</evidence>
<proteinExistence type="predicted"/>
<organism evidence="9 10">
    <name type="scientific">Actinoplanes oblitus</name>
    <dbReference type="NCBI Taxonomy" id="3040509"/>
    <lineage>
        <taxon>Bacteria</taxon>
        <taxon>Bacillati</taxon>
        <taxon>Actinomycetota</taxon>
        <taxon>Actinomycetes</taxon>
        <taxon>Micromonosporales</taxon>
        <taxon>Micromonosporaceae</taxon>
        <taxon>Actinoplanes</taxon>
    </lineage>
</organism>
<feature type="transmembrane region" description="Helical" evidence="7">
    <location>
        <begin position="176"/>
        <end position="194"/>
    </location>
</feature>
<evidence type="ECO:0000259" key="8">
    <source>
        <dbReference type="PROSITE" id="PS50850"/>
    </source>
</evidence>
<dbReference type="PANTHER" id="PTHR23517">
    <property type="entry name" value="RESISTANCE PROTEIN MDTM, PUTATIVE-RELATED-RELATED"/>
    <property type="match status" value="1"/>
</dbReference>
<keyword evidence="4 7" id="KW-0812">Transmembrane</keyword>
<dbReference type="PANTHER" id="PTHR23517:SF2">
    <property type="entry name" value="MULTIDRUG RESISTANCE PROTEIN MDTH"/>
    <property type="match status" value="1"/>
</dbReference>
<evidence type="ECO:0000256" key="7">
    <source>
        <dbReference type="SAM" id="Phobius"/>
    </source>
</evidence>
<dbReference type="EMBL" id="CP126980">
    <property type="protein sequence ID" value="WIM95001.1"/>
    <property type="molecule type" value="Genomic_DNA"/>
</dbReference>
<evidence type="ECO:0000313" key="10">
    <source>
        <dbReference type="Proteomes" id="UP001240150"/>
    </source>
</evidence>
<feature type="transmembrane region" description="Helical" evidence="7">
    <location>
        <begin position="261"/>
        <end position="280"/>
    </location>
</feature>
<dbReference type="Pfam" id="PF07690">
    <property type="entry name" value="MFS_1"/>
    <property type="match status" value="1"/>
</dbReference>
<keyword evidence="10" id="KW-1185">Reference proteome</keyword>
<evidence type="ECO:0000256" key="3">
    <source>
        <dbReference type="ARBA" id="ARBA00022475"/>
    </source>
</evidence>
<comment type="subcellular location">
    <subcellularLocation>
        <location evidence="1">Cell membrane</location>
        <topology evidence="1">Multi-pass membrane protein</topology>
    </subcellularLocation>
</comment>
<evidence type="ECO:0000256" key="6">
    <source>
        <dbReference type="ARBA" id="ARBA00023136"/>
    </source>
</evidence>
<keyword evidence="6 7" id="KW-0472">Membrane</keyword>
<protein>
    <submittedName>
        <fullName evidence="9">MFS transporter</fullName>
    </submittedName>
</protein>
<feature type="transmembrane region" description="Helical" evidence="7">
    <location>
        <begin position="359"/>
        <end position="376"/>
    </location>
</feature>
<feature type="transmembrane region" description="Helical" evidence="7">
    <location>
        <begin position="292"/>
        <end position="312"/>
    </location>
</feature>
<feature type="transmembrane region" description="Helical" evidence="7">
    <location>
        <begin position="318"/>
        <end position="338"/>
    </location>
</feature>
<name>A0ABY8WAZ2_9ACTN</name>
<evidence type="ECO:0000256" key="2">
    <source>
        <dbReference type="ARBA" id="ARBA00022448"/>
    </source>
</evidence>
<accession>A0ABY8WAZ2</accession>
<dbReference type="PROSITE" id="PS50850">
    <property type="entry name" value="MFS"/>
    <property type="match status" value="1"/>
</dbReference>
<evidence type="ECO:0000256" key="4">
    <source>
        <dbReference type="ARBA" id="ARBA00022692"/>
    </source>
</evidence>
<keyword evidence="5 7" id="KW-1133">Transmembrane helix</keyword>
<feature type="transmembrane region" description="Helical" evidence="7">
    <location>
        <begin position="152"/>
        <end position="170"/>
    </location>
</feature>
<dbReference type="InterPro" id="IPR011701">
    <property type="entry name" value="MFS"/>
</dbReference>
<keyword evidence="2" id="KW-0813">Transport</keyword>
<keyword evidence="3" id="KW-1003">Cell membrane</keyword>
<dbReference type="InterPro" id="IPR050171">
    <property type="entry name" value="MFS_Transporters"/>
</dbReference>
<sequence length="420" mass="43740">MSGNPQLGVIATLRITPTPVRHLLAGVFINQLGAFVQTFLVLYLAFRGQSAGAAALCLAAYSVGAIFGTMLGGELTHRVGARLTIVTAMAVAGPTVWLIPWITHTGVLPALMVVVALAGLATQAYRPAAAVMISDLMPEEHQVMAFSMMRTALNLGAALAPLIAAGLILVDWDLLYWFDGATALLYAAFAFFVLPRAIGLTPDSEPETGAAPKATGREVYALLVRDSRFLCYLAAVFLGTIAYTQSTSALPLAIVAEHYPAALYSAVLTVSSLVVILAQLKITTYVTRLPKTVAVGLGHLIDSIGLAVLVLAAWWGGIFVIGVVLSVGGLMIAGPNMFAHPATFHPVVKARYIATMQSVAGLATTIGPLFGVLTWHALGSPFWLLCALINGVAGVLAVLALRGTAEPAPALATETAGESS</sequence>
<feature type="transmembrane region" description="Helical" evidence="7">
    <location>
        <begin position="83"/>
        <end position="102"/>
    </location>
</feature>
<dbReference type="Gene3D" id="1.20.1250.20">
    <property type="entry name" value="MFS general substrate transporter like domains"/>
    <property type="match status" value="1"/>
</dbReference>
<evidence type="ECO:0000256" key="5">
    <source>
        <dbReference type="ARBA" id="ARBA00022989"/>
    </source>
</evidence>
<feature type="transmembrane region" description="Helical" evidence="7">
    <location>
        <begin position="52"/>
        <end position="71"/>
    </location>
</feature>
<dbReference type="InterPro" id="IPR036259">
    <property type="entry name" value="MFS_trans_sf"/>
</dbReference>